<proteinExistence type="predicted"/>
<dbReference type="Proteomes" id="UP000317573">
    <property type="component" value="Unassembled WGS sequence"/>
</dbReference>
<dbReference type="EMBL" id="VLJT01000090">
    <property type="protein sequence ID" value="TWH05515.1"/>
    <property type="molecule type" value="Genomic_DNA"/>
</dbReference>
<gene>
    <name evidence="2" type="ORF">L618_008600000010</name>
</gene>
<evidence type="ECO:0000313" key="2">
    <source>
        <dbReference type="EMBL" id="TWH05515.1"/>
    </source>
</evidence>
<protein>
    <submittedName>
        <fullName evidence="2">Uncharacterized protein</fullName>
    </submittedName>
</protein>
<accession>A0A562D6X4</accession>
<comment type="caution">
    <text evidence="2">The sequence shown here is derived from an EMBL/GenBank/DDBJ whole genome shotgun (WGS) entry which is preliminary data.</text>
</comment>
<reference evidence="2 3" key="1">
    <citation type="submission" date="2019-07" db="EMBL/GenBank/DDBJ databases">
        <title>Genome sequencing of lignin-degrading bacterial isolates.</title>
        <authorList>
            <person name="Gladden J."/>
        </authorList>
    </citation>
    <scope>NUCLEOTIDE SEQUENCE [LARGE SCALE GENOMIC DNA]</scope>
    <source>
        <strain evidence="2 3">J45</strain>
    </source>
</reference>
<evidence type="ECO:0000313" key="3">
    <source>
        <dbReference type="Proteomes" id="UP000317573"/>
    </source>
</evidence>
<sequence length="161" mass="16590">MAQMKVVCAVVTWRSSNARGNRAFSGDIIDVGAAEAKRLRKIGAAVDYKTAAVPVQTPASGEGADADVQMPDANAADPVANPDGQTPDGEELVGAETGESGQDPEPDGVDLSEAGAGVVERPLQSAPKATWVAYAMSRGIDKAEAESLSRPELIARLTADE</sequence>
<dbReference type="RefSeq" id="WP_145693386.1">
    <property type="nucleotide sequence ID" value="NZ_VLJT01000090.1"/>
</dbReference>
<feature type="region of interest" description="Disordered" evidence="1">
    <location>
        <begin position="56"/>
        <end position="112"/>
    </location>
</feature>
<organism evidence="2 3">
    <name type="scientific">Rhodococcus rhodochrous J45</name>
    <dbReference type="NCBI Taxonomy" id="935266"/>
    <lineage>
        <taxon>Bacteria</taxon>
        <taxon>Bacillati</taxon>
        <taxon>Actinomycetota</taxon>
        <taxon>Actinomycetes</taxon>
        <taxon>Mycobacteriales</taxon>
        <taxon>Nocardiaceae</taxon>
        <taxon>Rhodococcus</taxon>
    </lineage>
</organism>
<feature type="compositionally biased region" description="Low complexity" evidence="1">
    <location>
        <begin position="71"/>
        <end position="83"/>
    </location>
</feature>
<evidence type="ECO:0000256" key="1">
    <source>
        <dbReference type="SAM" id="MobiDB-lite"/>
    </source>
</evidence>
<name>A0A562D6X4_RHORH</name>
<dbReference type="AlphaFoldDB" id="A0A562D6X4"/>